<accession>A0ABS2GHH7</accession>
<dbReference type="RefSeq" id="WP_028255253.1">
    <property type="nucleotide sequence ID" value="NZ_JACJLA010000013.1"/>
</dbReference>
<dbReference type="InterPro" id="IPR001638">
    <property type="entry name" value="Solute-binding_3/MltF_N"/>
</dbReference>
<dbReference type="CDD" id="cd01008">
    <property type="entry name" value="PBP2_NrtA_SsuA_CpmA_like"/>
    <property type="match status" value="1"/>
</dbReference>
<feature type="signal peptide" evidence="5">
    <location>
        <begin position="1"/>
        <end position="28"/>
    </location>
</feature>
<sequence length="324" mass="34112">MKQGIRKLMALVCVTGALIISGCGSDTAGTQTAKPAEVHLTYVKAPLNIPSIVEKQEGLFEKAFAEDAVKVGYSTITEGPKQTEAMAAGDIDIANALGGTSAILAKANGVDLRIVSMYSRAPKAFVIVAKDPSITSVADLKGKTVMGPKGTNLHQLLLMALAEQGMQASDVNFVSGGIPQAAAAMENGSADAALLAGPMALKALQSGAHVVRDAQGLLNATIVIAVRGDFLDKHPELVKRFLATHYGVVDAYKKDPTQAYALAAKETGLTEKEVATMAPWYDFNPQVTEEDIKDLEKAQDFLVQAGLLDANKKVDVKSMFVAVQ</sequence>
<dbReference type="SUPFAM" id="SSF53850">
    <property type="entry name" value="Periplasmic binding protein-like II"/>
    <property type="match status" value="1"/>
</dbReference>
<evidence type="ECO:0000256" key="4">
    <source>
        <dbReference type="ARBA" id="ARBA00022729"/>
    </source>
</evidence>
<dbReference type="InterPro" id="IPR015168">
    <property type="entry name" value="SsuA/THI5"/>
</dbReference>
<evidence type="ECO:0000256" key="3">
    <source>
        <dbReference type="ARBA" id="ARBA00022448"/>
    </source>
</evidence>
<name>A0ABS2GHH7_9FIRM</name>
<gene>
    <name evidence="7" type="ORF">H6A01_07615</name>
</gene>
<dbReference type="PROSITE" id="PS51257">
    <property type="entry name" value="PROKAR_LIPOPROTEIN"/>
    <property type="match status" value="1"/>
</dbReference>
<dbReference type="NCBIfam" id="TIGR01728">
    <property type="entry name" value="SsuA_fam"/>
    <property type="match status" value="1"/>
</dbReference>
<dbReference type="EMBL" id="JACJLA010000013">
    <property type="protein sequence ID" value="MBM6913185.1"/>
    <property type="molecule type" value="Genomic_DNA"/>
</dbReference>
<dbReference type="Proteomes" id="UP000707138">
    <property type="component" value="Unassembled WGS sequence"/>
</dbReference>
<organism evidence="7 8">
    <name type="scientific">Veillonella magna</name>
    <dbReference type="NCBI Taxonomy" id="464322"/>
    <lineage>
        <taxon>Bacteria</taxon>
        <taxon>Bacillati</taxon>
        <taxon>Bacillota</taxon>
        <taxon>Negativicutes</taxon>
        <taxon>Veillonellales</taxon>
        <taxon>Veillonellaceae</taxon>
        <taxon>Veillonella</taxon>
    </lineage>
</organism>
<dbReference type="Pfam" id="PF09084">
    <property type="entry name" value="NMT1"/>
    <property type="match status" value="1"/>
</dbReference>
<comment type="similarity">
    <text evidence="2">Belongs to the bacterial solute-binding protein SsuA/TauA family.</text>
</comment>
<dbReference type="InterPro" id="IPR010067">
    <property type="entry name" value="ABC_SsuA_sub-bd"/>
</dbReference>
<reference evidence="7 8" key="1">
    <citation type="journal article" date="2021" name="Sci. Rep.">
        <title>The distribution of antibiotic resistance genes in chicken gut microbiota commensals.</title>
        <authorList>
            <person name="Juricova H."/>
            <person name="Matiasovicova J."/>
            <person name="Kubasova T."/>
            <person name="Cejkova D."/>
            <person name="Rychlik I."/>
        </authorList>
    </citation>
    <scope>NUCLEOTIDE SEQUENCE [LARGE SCALE GENOMIC DNA]</scope>
    <source>
        <strain evidence="7 8">An537</strain>
    </source>
</reference>
<keyword evidence="4 5" id="KW-0732">Signal</keyword>
<evidence type="ECO:0000256" key="5">
    <source>
        <dbReference type="SAM" id="SignalP"/>
    </source>
</evidence>
<feature type="domain" description="Solute-binding protein family 3/N-terminal" evidence="6">
    <location>
        <begin position="48"/>
        <end position="277"/>
    </location>
</feature>
<evidence type="ECO:0000256" key="2">
    <source>
        <dbReference type="ARBA" id="ARBA00010742"/>
    </source>
</evidence>
<evidence type="ECO:0000256" key="1">
    <source>
        <dbReference type="ARBA" id="ARBA00004418"/>
    </source>
</evidence>
<proteinExistence type="inferred from homology"/>
<dbReference type="SMART" id="SM00062">
    <property type="entry name" value="PBPb"/>
    <property type="match status" value="1"/>
</dbReference>
<evidence type="ECO:0000313" key="8">
    <source>
        <dbReference type="Proteomes" id="UP000707138"/>
    </source>
</evidence>
<comment type="caution">
    <text evidence="7">The sequence shown here is derived from an EMBL/GenBank/DDBJ whole genome shotgun (WGS) entry which is preliminary data.</text>
</comment>
<dbReference type="PANTHER" id="PTHR30024:SF47">
    <property type="entry name" value="TAURINE-BINDING PERIPLASMIC PROTEIN"/>
    <property type="match status" value="1"/>
</dbReference>
<evidence type="ECO:0000313" key="7">
    <source>
        <dbReference type="EMBL" id="MBM6913185.1"/>
    </source>
</evidence>
<evidence type="ECO:0000259" key="6">
    <source>
        <dbReference type="SMART" id="SM00062"/>
    </source>
</evidence>
<keyword evidence="8" id="KW-1185">Reference proteome</keyword>
<dbReference type="Gene3D" id="3.40.190.10">
    <property type="entry name" value="Periplasmic binding protein-like II"/>
    <property type="match status" value="2"/>
</dbReference>
<feature type="chain" id="PRO_5045323071" evidence="5">
    <location>
        <begin position="29"/>
        <end position="324"/>
    </location>
</feature>
<comment type="subcellular location">
    <subcellularLocation>
        <location evidence="1">Periplasm</location>
    </subcellularLocation>
</comment>
<dbReference type="PANTHER" id="PTHR30024">
    <property type="entry name" value="ALIPHATIC SULFONATES-BINDING PROTEIN-RELATED"/>
    <property type="match status" value="1"/>
</dbReference>
<keyword evidence="3" id="KW-0813">Transport</keyword>
<protein>
    <submittedName>
        <fullName evidence="7">NrtA/SsuA/CpmA family ABC transporter substrate-binding protein</fullName>
    </submittedName>
</protein>